<dbReference type="AlphaFoldDB" id="A0AAD8DHU4"/>
<evidence type="ECO:0000313" key="5">
    <source>
        <dbReference type="Proteomes" id="UP001230051"/>
    </source>
</evidence>
<evidence type="ECO:0000313" key="4">
    <source>
        <dbReference type="EMBL" id="KAK1168879.1"/>
    </source>
</evidence>
<dbReference type="PANTHER" id="PTHR19368">
    <property type="entry name" value="XLR/SCP3/FAM9"/>
    <property type="match status" value="1"/>
</dbReference>
<evidence type="ECO:0000259" key="3">
    <source>
        <dbReference type="Pfam" id="PF04803"/>
    </source>
</evidence>
<name>A0AAD8DHU4_ACIOX</name>
<dbReference type="GO" id="GO:0007286">
    <property type="term" value="P:spermatid development"/>
    <property type="evidence" value="ECO:0007669"/>
    <property type="project" value="TreeGrafter"/>
</dbReference>
<accession>A0AAD8DHU4</accession>
<dbReference type="PANTHER" id="PTHR19368:SF15">
    <property type="entry name" value="XLR_SYCP3_FAM9 DOMAIN-CONTAINING PROTEIN"/>
    <property type="match status" value="1"/>
</dbReference>
<dbReference type="Proteomes" id="UP001230051">
    <property type="component" value="Unassembled WGS sequence"/>
</dbReference>
<gene>
    <name evidence="4" type="ORF">AOXY_G9769</name>
</gene>
<protein>
    <recommendedName>
        <fullName evidence="3">XLR/SYCP3/FAM9 domain-containing protein</fullName>
    </recommendedName>
</protein>
<dbReference type="InterPro" id="IPR051443">
    <property type="entry name" value="XLR/SYCP3"/>
</dbReference>
<sequence>MDNRIDQCNSTIVHGGEKLHWHVEDETDIQFELRILKTMAATGRKQTSKTSKGAQQEVTDVLVYQFNEDKTTGLSGSEDDIWEEETPVVEKHGKKRPVIMPIHDVDDDEEVNMGGEVHNMLEKFGADISKAMQAKKKRLEMYTKTSLKNSNQKLEQMWKTQQNQRQKLTEDYSQQFFSVLQQWEVDVQKSEEQEEKMTNLFRQQQKVFQQARIVQNQKLKTVKQMYEQFLKNMEDMEKNQKTFLMGAQSELRKEMAMLQKKIMMDTQQQEMATVRKSLQSMLF</sequence>
<keyword evidence="2" id="KW-0175">Coiled coil</keyword>
<evidence type="ECO:0000256" key="2">
    <source>
        <dbReference type="SAM" id="Coils"/>
    </source>
</evidence>
<evidence type="ECO:0000256" key="1">
    <source>
        <dbReference type="ARBA" id="ARBA00010283"/>
    </source>
</evidence>
<dbReference type="EMBL" id="JAGXEW010000008">
    <property type="protein sequence ID" value="KAK1168879.1"/>
    <property type="molecule type" value="Genomic_DNA"/>
</dbReference>
<dbReference type="InterPro" id="IPR006888">
    <property type="entry name" value="XLR/SYCP3/FAM9_dom"/>
</dbReference>
<dbReference type="GO" id="GO:0051321">
    <property type="term" value="P:meiotic cell cycle"/>
    <property type="evidence" value="ECO:0007669"/>
    <property type="project" value="TreeGrafter"/>
</dbReference>
<comment type="similarity">
    <text evidence="1">Belongs to the XLR/SYCP3 family.</text>
</comment>
<feature type="domain" description="XLR/SYCP3/FAM9" evidence="3">
    <location>
        <begin position="130"/>
        <end position="261"/>
    </location>
</feature>
<keyword evidence="5" id="KW-1185">Reference proteome</keyword>
<feature type="coiled-coil region" evidence="2">
    <location>
        <begin position="151"/>
        <end position="239"/>
    </location>
</feature>
<dbReference type="GO" id="GO:0000795">
    <property type="term" value="C:synaptonemal complex"/>
    <property type="evidence" value="ECO:0007669"/>
    <property type="project" value="TreeGrafter"/>
</dbReference>
<reference evidence="4" key="1">
    <citation type="submission" date="2022-02" db="EMBL/GenBank/DDBJ databases">
        <title>Atlantic sturgeon de novo genome assembly.</title>
        <authorList>
            <person name="Stock M."/>
            <person name="Klopp C."/>
            <person name="Guiguen Y."/>
            <person name="Cabau C."/>
            <person name="Parinello H."/>
            <person name="Santidrian Yebra-Pimentel E."/>
            <person name="Kuhl H."/>
            <person name="Dirks R.P."/>
            <person name="Guessner J."/>
            <person name="Wuertz S."/>
            <person name="Du K."/>
            <person name="Schartl M."/>
        </authorList>
    </citation>
    <scope>NUCLEOTIDE SEQUENCE</scope>
    <source>
        <strain evidence="4">STURGEONOMICS-FGT-2020</strain>
        <tissue evidence="4">Whole blood</tissue>
    </source>
</reference>
<organism evidence="4 5">
    <name type="scientific">Acipenser oxyrinchus oxyrinchus</name>
    <dbReference type="NCBI Taxonomy" id="40147"/>
    <lineage>
        <taxon>Eukaryota</taxon>
        <taxon>Metazoa</taxon>
        <taxon>Chordata</taxon>
        <taxon>Craniata</taxon>
        <taxon>Vertebrata</taxon>
        <taxon>Euteleostomi</taxon>
        <taxon>Actinopterygii</taxon>
        <taxon>Chondrostei</taxon>
        <taxon>Acipenseriformes</taxon>
        <taxon>Acipenseridae</taxon>
        <taxon>Acipenser</taxon>
    </lineage>
</organism>
<dbReference type="Pfam" id="PF04803">
    <property type="entry name" value="Cor1"/>
    <property type="match status" value="1"/>
</dbReference>
<proteinExistence type="inferred from homology"/>
<comment type="caution">
    <text evidence="4">The sequence shown here is derived from an EMBL/GenBank/DDBJ whole genome shotgun (WGS) entry which is preliminary data.</text>
</comment>